<keyword evidence="8" id="KW-0028">Amino-acid biosynthesis</keyword>
<keyword evidence="7 8" id="KW-0100">Branched-chain amino acid biosynthesis</keyword>
<dbReference type="GO" id="GO:0046872">
    <property type="term" value="F:metal ion binding"/>
    <property type="evidence" value="ECO:0007669"/>
    <property type="project" value="UniProtKB-KW"/>
</dbReference>
<dbReference type="Pfam" id="PF00330">
    <property type="entry name" value="Aconitase"/>
    <property type="match status" value="2"/>
</dbReference>
<evidence type="ECO:0000256" key="1">
    <source>
        <dbReference type="ARBA" id="ARBA00022430"/>
    </source>
</evidence>
<evidence type="ECO:0000313" key="11">
    <source>
        <dbReference type="Proteomes" id="UP000285961"/>
    </source>
</evidence>
<sequence length="427" mass="46301">MPSTIAEKILAYHAGAEEVSPGELINASVDFALGNDITAPIAIEAFRQIGATKVFNPSRIALIADHFVPNKDIESAEQVKRMRTFAREYRIKHFYETGKMGVEHALLPEMGLVVPGDLVIGADSHTCTYGALGAFATGVGSTDFAAAMATGEVWLRVPESIKFVYHGKPSKWVSGKDLILHTIGRIGVDGALYRAMEFSGDTLSFLSMADRLAMCNMAVEAGAKAGIMEPDRITLEYVKARAQRKFKRYVSDPEAHYREVLKFDARKIGLQVAYPPLPSNTRPVEEASGVPIDQVVIGSCTNGRIEDMRVAAKILRRNKVHRNIRCLIIPATPTVFKQCSKEGLMDTFLEAGAAVCTPTCGPCLGGHMGILAEGERALATTNRNFVGRMGHPRSEVYLAGPAVAAATAIRGKISSPEQVLSKRSRKK</sequence>
<dbReference type="NCBIfam" id="TIGR01343">
    <property type="entry name" value="hacA_fam"/>
    <property type="match status" value="1"/>
</dbReference>
<protein>
    <recommendedName>
        <fullName evidence="8">3-isopropylmalate dehydratase large subunit</fullName>
        <ecNumber evidence="8">4.2.1.33</ecNumber>
    </recommendedName>
    <alternativeName>
        <fullName evidence="8">Alpha-IPM isomerase</fullName>
        <shortName evidence="8">IPMI</shortName>
    </alternativeName>
    <alternativeName>
        <fullName evidence="8">Isopropylmalate isomerase</fullName>
    </alternativeName>
</protein>
<feature type="domain" description="Aconitase/3-isopropylmalate dehydratase large subunit alpha/beta/alpha" evidence="9">
    <location>
        <begin position="7"/>
        <end position="286"/>
    </location>
</feature>
<feature type="binding site" evidence="8">
    <location>
        <position position="360"/>
    </location>
    <ligand>
        <name>[4Fe-4S] cluster</name>
        <dbReference type="ChEBI" id="CHEBI:49883"/>
    </ligand>
</feature>
<comment type="subunit">
    <text evidence="8">Heterodimer of LeuC and LeuD.</text>
</comment>
<dbReference type="EMBL" id="QZKI01000065">
    <property type="protein sequence ID" value="RJP70791.1"/>
    <property type="molecule type" value="Genomic_DNA"/>
</dbReference>
<dbReference type="Proteomes" id="UP000285961">
    <property type="component" value="Unassembled WGS sequence"/>
</dbReference>
<feature type="binding site" evidence="8">
    <location>
        <position position="300"/>
    </location>
    <ligand>
        <name>[4Fe-4S] cluster</name>
        <dbReference type="ChEBI" id="CHEBI:49883"/>
    </ligand>
</feature>
<organism evidence="10 11">
    <name type="scientific">Candidatus Abyssobacteria bacterium SURF_17</name>
    <dbReference type="NCBI Taxonomy" id="2093361"/>
    <lineage>
        <taxon>Bacteria</taxon>
        <taxon>Pseudomonadati</taxon>
        <taxon>Candidatus Hydrogenedentota</taxon>
        <taxon>Candidatus Abyssobacteria</taxon>
    </lineage>
</organism>
<dbReference type="InterPro" id="IPR006251">
    <property type="entry name" value="Homoacnase/IPMdehydase_lsu"/>
</dbReference>
<dbReference type="PROSITE" id="PS01244">
    <property type="entry name" value="ACONITASE_2"/>
    <property type="match status" value="1"/>
</dbReference>
<keyword evidence="4 8" id="KW-0408">Iron</keyword>
<dbReference type="SUPFAM" id="SSF53732">
    <property type="entry name" value="Aconitase iron-sulfur domain"/>
    <property type="match status" value="1"/>
</dbReference>
<dbReference type="PANTHER" id="PTHR43822:SF16">
    <property type="entry name" value="3-ISOPROPYLMALATE DEHYDRATASE LARGE SUBUNIT 2"/>
    <property type="match status" value="1"/>
</dbReference>
<comment type="pathway">
    <text evidence="8">Amino-acid biosynthesis; L-leucine biosynthesis; L-leucine from 3-methyl-2-oxobutanoate: step 2/4.</text>
</comment>
<dbReference type="InterPro" id="IPR033941">
    <property type="entry name" value="IPMI_cat"/>
</dbReference>
<evidence type="ECO:0000256" key="3">
    <source>
        <dbReference type="ARBA" id="ARBA00022723"/>
    </source>
</evidence>
<keyword evidence="5 8" id="KW-0411">Iron-sulfur</keyword>
<comment type="catalytic activity">
    <reaction evidence="8">
        <text>(2R,3S)-3-isopropylmalate = (2S)-2-isopropylmalate</text>
        <dbReference type="Rhea" id="RHEA:32287"/>
        <dbReference type="ChEBI" id="CHEBI:1178"/>
        <dbReference type="ChEBI" id="CHEBI:35121"/>
        <dbReference type="EC" id="4.2.1.33"/>
    </reaction>
</comment>
<dbReference type="NCBIfam" id="TIGR02083">
    <property type="entry name" value="LEU2"/>
    <property type="match status" value="1"/>
</dbReference>
<dbReference type="Gene3D" id="3.30.499.10">
    <property type="entry name" value="Aconitase, domain 3"/>
    <property type="match status" value="2"/>
</dbReference>
<dbReference type="InterPro" id="IPR036008">
    <property type="entry name" value="Aconitase_4Fe-4S_dom"/>
</dbReference>
<dbReference type="InterPro" id="IPR018136">
    <property type="entry name" value="Aconitase_4Fe-4S_BS"/>
</dbReference>
<feature type="domain" description="Aconitase/3-isopropylmalate dehydratase large subunit alpha/beta/alpha" evidence="9">
    <location>
        <begin position="288"/>
        <end position="411"/>
    </location>
</feature>
<dbReference type="InterPro" id="IPR015931">
    <property type="entry name" value="Acnase/IPM_dHydase_lsu_aba_1/3"/>
</dbReference>
<accession>A0A419EZG5</accession>
<dbReference type="HAMAP" id="MF_01027">
    <property type="entry name" value="LeuC_type2"/>
    <property type="match status" value="1"/>
</dbReference>
<dbReference type="GO" id="GO:0003861">
    <property type="term" value="F:3-isopropylmalate dehydratase activity"/>
    <property type="evidence" value="ECO:0007669"/>
    <property type="project" value="UniProtKB-UniRule"/>
</dbReference>
<dbReference type="PRINTS" id="PR00415">
    <property type="entry name" value="ACONITASE"/>
</dbReference>
<comment type="similarity">
    <text evidence="8">Belongs to the aconitase/IPM isomerase family. LeuC type 2 subfamily.</text>
</comment>
<dbReference type="InterPro" id="IPR011826">
    <property type="entry name" value="HAcnase/IPMdehydase_lsu_prok"/>
</dbReference>
<keyword evidence="6 8" id="KW-0456">Lyase</keyword>
<comment type="caution">
    <text evidence="10">The sequence shown here is derived from an EMBL/GenBank/DDBJ whole genome shotgun (WGS) entry which is preliminary data.</text>
</comment>
<dbReference type="UniPathway" id="UPA00048">
    <property type="reaction ID" value="UER00071"/>
</dbReference>
<dbReference type="EC" id="4.2.1.33" evidence="8"/>
<proteinExistence type="inferred from homology"/>
<dbReference type="InterPro" id="IPR050067">
    <property type="entry name" value="IPM_dehydratase_rel_enz"/>
</dbReference>
<evidence type="ECO:0000256" key="2">
    <source>
        <dbReference type="ARBA" id="ARBA00022485"/>
    </source>
</evidence>
<keyword evidence="1 8" id="KW-0432">Leucine biosynthesis</keyword>
<keyword evidence="2 8" id="KW-0004">4Fe-4S</keyword>
<dbReference type="NCBIfam" id="NF001614">
    <property type="entry name" value="PRK00402.1"/>
    <property type="match status" value="1"/>
</dbReference>
<dbReference type="AlphaFoldDB" id="A0A419EZG5"/>
<dbReference type="InterPro" id="IPR001030">
    <property type="entry name" value="Acoase/IPM_deHydtase_lsu_aba"/>
</dbReference>
<evidence type="ECO:0000256" key="5">
    <source>
        <dbReference type="ARBA" id="ARBA00023014"/>
    </source>
</evidence>
<dbReference type="CDD" id="cd01583">
    <property type="entry name" value="IPMI"/>
    <property type="match status" value="1"/>
</dbReference>
<dbReference type="PANTHER" id="PTHR43822">
    <property type="entry name" value="HOMOACONITASE, MITOCHONDRIAL-RELATED"/>
    <property type="match status" value="1"/>
</dbReference>
<dbReference type="GO" id="GO:0009098">
    <property type="term" value="P:L-leucine biosynthetic process"/>
    <property type="evidence" value="ECO:0007669"/>
    <property type="project" value="UniProtKB-UniRule"/>
</dbReference>
<name>A0A419EZG5_9BACT</name>
<feature type="binding site" evidence="8">
    <location>
        <position position="363"/>
    </location>
    <ligand>
        <name>[4Fe-4S] cluster</name>
        <dbReference type="ChEBI" id="CHEBI:49883"/>
    </ligand>
</feature>
<evidence type="ECO:0000256" key="4">
    <source>
        <dbReference type="ARBA" id="ARBA00023004"/>
    </source>
</evidence>
<comment type="cofactor">
    <cofactor evidence="8">
        <name>[4Fe-4S] cluster</name>
        <dbReference type="ChEBI" id="CHEBI:49883"/>
    </cofactor>
    <text evidence="8">Binds 1 [4Fe-4S] cluster per subunit.</text>
</comment>
<keyword evidence="3 8" id="KW-0479">Metal-binding</keyword>
<evidence type="ECO:0000313" key="10">
    <source>
        <dbReference type="EMBL" id="RJP70791.1"/>
    </source>
</evidence>
<dbReference type="NCBIfam" id="TIGR02086">
    <property type="entry name" value="IPMI_arch"/>
    <property type="match status" value="1"/>
</dbReference>
<dbReference type="GO" id="GO:0051539">
    <property type="term" value="F:4 iron, 4 sulfur cluster binding"/>
    <property type="evidence" value="ECO:0007669"/>
    <property type="project" value="UniProtKB-KW"/>
</dbReference>
<evidence type="ECO:0000256" key="7">
    <source>
        <dbReference type="ARBA" id="ARBA00023304"/>
    </source>
</evidence>
<dbReference type="InterPro" id="IPR011823">
    <property type="entry name" value="IsopropMal_deHydtase_lsu_bac"/>
</dbReference>
<evidence type="ECO:0000259" key="9">
    <source>
        <dbReference type="Pfam" id="PF00330"/>
    </source>
</evidence>
<dbReference type="PROSITE" id="PS00450">
    <property type="entry name" value="ACONITASE_1"/>
    <property type="match status" value="1"/>
</dbReference>
<evidence type="ECO:0000256" key="6">
    <source>
        <dbReference type="ARBA" id="ARBA00023239"/>
    </source>
</evidence>
<comment type="function">
    <text evidence="8">Catalyzes the isomerization between 2-isopropylmalate and 3-isopropylmalate, via the formation of 2-isopropylmaleate.</text>
</comment>
<evidence type="ECO:0000256" key="8">
    <source>
        <dbReference type="HAMAP-Rule" id="MF_01027"/>
    </source>
</evidence>
<reference evidence="10 11" key="1">
    <citation type="journal article" date="2017" name="ISME J.">
        <title>Energy and carbon metabolisms in a deep terrestrial subsurface fluid microbial community.</title>
        <authorList>
            <person name="Momper L."/>
            <person name="Jungbluth S.P."/>
            <person name="Lee M.D."/>
            <person name="Amend J.P."/>
        </authorList>
    </citation>
    <scope>NUCLEOTIDE SEQUENCE [LARGE SCALE GENOMIC DNA]</scope>
    <source>
        <strain evidence="10">SURF_17</strain>
    </source>
</reference>
<gene>
    <name evidence="8 10" type="primary">leuC</name>
    <name evidence="10" type="ORF">C4532_08920</name>
</gene>